<feature type="transmembrane region" description="Helical" evidence="2">
    <location>
        <begin position="127"/>
        <end position="152"/>
    </location>
</feature>
<name>C3YXF0_BRAFL</name>
<evidence type="ECO:0000256" key="1">
    <source>
        <dbReference type="SAM" id="MobiDB-lite"/>
    </source>
</evidence>
<protein>
    <submittedName>
        <fullName evidence="3">Uncharacterized protein</fullName>
    </submittedName>
</protein>
<reference evidence="3" key="1">
    <citation type="journal article" date="2008" name="Nature">
        <title>The amphioxus genome and the evolution of the chordate karyotype.</title>
        <authorList>
            <consortium name="US DOE Joint Genome Institute (JGI-PGF)"/>
            <person name="Putnam N.H."/>
            <person name="Butts T."/>
            <person name="Ferrier D.E.K."/>
            <person name="Furlong R.F."/>
            <person name="Hellsten U."/>
            <person name="Kawashima T."/>
            <person name="Robinson-Rechavi M."/>
            <person name="Shoguchi E."/>
            <person name="Terry A."/>
            <person name="Yu J.-K."/>
            <person name="Benito-Gutierrez E.L."/>
            <person name="Dubchak I."/>
            <person name="Garcia-Fernandez J."/>
            <person name="Gibson-Brown J.J."/>
            <person name="Grigoriev I.V."/>
            <person name="Horton A.C."/>
            <person name="de Jong P.J."/>
            <person name="Jurka J."/>
            <person name="Kapitonov V.V."/>
            <person name="Kohara Y."/>
            <person name="Kuroki Y."/>
            <person name="Lindquist E."/>
            <person name="Lucas S."/>
            <person name="Osoegawa K."/>
            <person name="Pennacchio L.A."/>
            <person name="Salamov A.A."/>
            <person name="Satou Y."/>
            <person name="Sauka-Spengler T."/>
            <person name="Schmutz J."/>
            <person name="Shin-I T."/>
            <person name="Toyoda A."/>
            <person name="Bronner-Fraser M."/>
            <person name="Fujiyama A."/>
            <person name="Holland L.Z."/>
            <person name="Holland P.W.H."/>
            <person name="Satoh N."/>
            <person name="Rokhsar D.S."/>
        </authorList>
    </citation>
    <scope>NUCLEOTIDE SEQUENCE [LARGE SCALE GENOMIC DNA]</scope>
    <source>
        <strain evidence="3">S238N-H82</strain>
        <tissue evidence="3">Testes</tissue>
    </source>
</reference>
<organism>
    <name type="scientific">Branchiostoma floridae</name>
    <name type="common">Florida lancelet</name>
    <name type="synonym">Amphioxus</name>
    <dbReference type="NCBI Taxonomy" id="7739"/>
    <lineage>
        <taxon>Eukaryota</taxon>
        <taxon>Metazoa</taxon>
        <taxon>Chordata</taxon>
        <taxon>Cephalochordata</taxon>
        <taxon>Leptocardii</taxon>
        <taxon>Amphioxiformes</taxon>
        <taxon>Branchiostomatidae</taxon>
        <taxon>Branchiostoma</taxon>
    </lineage>
</organism>
<proteinExistence type="predicted"/>
<gene>
    <name evidence="3" type="ORF">BRAFLDRAFT_74574</name>
</gene>
<keyword evidence="2" id="KW-0472">Membrane</keyword>
<dbReference type="EMBL" id="GG666563">
    <property type="protein sequence ID" value="EEN54759.1"/>
    <property type="molecule type" value="Genomic_DNA"/>
</dbReference>
<keyword evidence="2" id="KW-0812">Transmembrane</keyword>
<feature type="region of interest" description="Disordered" evidence="1">
    <location>
        <begin position="164"/>
        <end position="215"/>
    </location>
</feature>
<evidence type="ECO:0000313" key="3">
    <source>
        <dbReference type="EMBL" id="EEN54759.1"/>
    </source>
</evidence>
<dbReference type="AlphaFoldDB" id="C3YXF0"/>
<dbReference type="InParanoid" id="C3YXF0"/>
<keyword evidence="2" id="KW-1133">Transmembrane helix</keyword>
<sequence>MLFINFSLQTHVRRLIFQDEVTGKRHTDMPRRQALLLAISLTFSTSLLTARPAANRRQLTQQTAVTFDSTVVPFGPTDVTFDLTTAGTDNSTQLVLHKAETANHGLPKPGWQGDSLSLRMKKQVVHLLIGAGSGLLIAILLIICIICLLSRYCSAPEPVIRTEYSPRRDGRRQNHNGGRALSMPEVLRSEAPDSHGTSPNKLKVTMSCPPIPENV</sequence>
<evidence type="ECO:0000256" key="2">
    <source>
        <dbReference type="SAM" id="Phobius"/>
    </source>
</evidence>
<accession>C3YXF0</accession>